<dbReference type="AlphaFoldDB" id="A0AAN6VJY0"/>
<organism evidence="2 3">
    <name type="scientific">Chaetomidium leptoderma</name>
    <dbReference type="NCBI Taxonomy" id="669021"/>
    <lineage>
        <taxon>Eukaryota</taxon>
        <taxon>Fungi</taxon>
        <taxon>Dikarya</taxon>
        <taxon>Ascomycota</taxon>
        <taxon>Pezizomycotina</taxon>
        <taxon>Sordariomycetes</taxon>
        <taxon>Sordariomycetidae</taxon>
        <taxon>Sordariales</taxon>
        <taxon>Chaetomiaceae</taxon>
        <taxon>Chaetomidium</taxon>
    </lineage>
</organism>
<protein>
    <recommendedName>
        <fullName evidence="4">F-box domain-containing protein</fullName>
    </recommendedName>
</protein>
<evidence type="ECO:0000313" key="2">
    <source>
        <dbReference type="EMBL" id="KAK4152637.1"/>
    </source>
</evidence>
<comment type="caution">
    <text evidence="2">The sequence shown here is derived from an EMBL/GenBank/DDBJ whole genome shotgun (WGS) entry which is preliminary data.</text>
</comment>
<name>A0AAN6VJY0_9PEZI</name>
<evidence type="ECO:0000313" key="3">
    <source>
        <dbReference type="Proteomes" id="UP001302745"/>
    </source>
</evidence>
<reference evidence="2" key="2">
    <citation type="submission" date="2023-05" db="EMBL/GenBank/DDBJ databases">
        <authorList>
            <consortium name="Lawrence Berkeley National Laboratory"/>
            <person name="Steindorff A."/>
            <person name="Hensen N."/>
            <person name="Bonometti L."/>
            <person name="Westerberg I."/>
            <person name="Brannstrom I.O."/>
            <person name="Guillou S."/>
            <person name="Cros-Aarteil S."/>
            <person name="Calhoun S."/>
            <person name="Haridas S."/>
            <person name="Kuo A."/>
            <person name="Mondo S."/>
            <person name="Pangilinan J."/>
            <person name="Riley R."/>
            <person name="Labutti K."/>
            <person name="Andreopoulos B."/>
            <person name="Lipzen A."/>
            <person name="Chen C."/>
            <person name="Yanf M."/>
            <person name="Daum C."/>
            <person name="Ng V."/>
            <person name="Clum A."/>
            <person name="Ohm R."/>
            <person name="Martin F."/>
            <person name="Silar P."/>
            <person name="Natvig D."/>
            <person name="Lalanne C."/>
            <person name="Gautier V."/>
            <person name="Ament-Velasquez S.L."/>
            <person name="Kruys A."/>
            <person name="Hutchinson M.I."/>
            <person name="Powell A.J."/>
            <person name="Barry K."/>
            <person name="Miller A.N."/>
            <person name="Grigoriev I.V."/>
            <person name="Debuchy R."/>
            <person name="Gladieux P."/>
            <person name="Thoren M.H."/>
            <person name="Johannesson H."/>
        </authorList>
    </citation>
    <scope>NUCLEOTIDE SEQUENCE</scope>
    <source>
        <strain evidence="2">CBS 538.74</strain>
    </source>
</reference>
<accession>A0AAN6VJY0</accession>
<keyword evidence="3" id="KW-1185">Reference proteome</keyword>
<evidence type="ECO:0000256" key="1">
    <source>
        <dbReference type="SAM" id="MobiDB-lite"/>
    </source>
</evidence>
<evidence type="ECO:0008006" key="4">
    <source>
        <dbReference type="Google" id="ProtNLM"/>
    </source>
</evidence>
<reference evidence="2" key="1">
    <citation type="journal article" date="2023" name="Mol. Phylogenet. Evol.">
        <title>Genome-scale phylogeny and comparative genomics of the fungal order Sordariales.</title>
        <authorList>
            <person name="Hensen N."/>
            <person name="Bonometti L."/>
            <person name="Westerberg I."/>
            <person name="Brannstrom I.O."/>
            <person name="Guillou S."/>
            <person name="Cros-Aarteil S."/>
            <person name="Calhoun S."/>
            <person name="Haridas S."/>
            <person name="Kuo A."/>
            <person name="Mondo S."/>
            <person name="Pangilinan J."/>
            <person name="Riley R."/>
            <person name="LaButti K."/>
            <person name="Andreopoulos B."/>
            <person name="Lipzen A."/>
            <person name="Chen C."/>
            <person name="Yan M."/>
            <person name="Daum C."/>
            <person name="Ng V."/>
            <person name="Clum A."/>
            <person name="Steindorff A."/>
            <person name="Ohm R.A."/>
            <person name="Martin F."/>
            <person name="Silar P."/>
            <person name="Natvig D.O."/>
            <person name="Lalanne C."/>
            <person name="Gautier V."/>
            <person name="Ament-Velasquez S.L."/>
            <person name="Kruys A."/>
            <person name="Hutchinson M.I."/>
            <person name="Powell A.J."/>
            <person name="Barry K."/>
            <person name="Miller A.N."/>
            <person name="Grigoriev I.V."/>
            <person name="Debuchy R."/>
            <person name="Gladieux P."/>
            <person name="Hiltunen Thoren M."/>
            <person name="Johannesson H."/>
        </authorList>
    </citation>
    <scope>NUCLEOTIDE SEQUENCE</scope>
    <source>
        <strain evidence="2">CBS 538.74</strain>
    </source>
</reference>
<dbReference type="EMBL" id="MU856967">
    <property type="protein sequence ID" value="KAK4152637.1"/>
    <property type="molecule type" value="Genomic_DNA"/>
</dbReference>
<feature type="region of interest" description="Disordered" evidence="1">
    <location>
        <begin position="244"/>
        <end position="279"/>
    </location>
</feature>
<sequence length="464" mass="53087">MAASCNDELATARDLMAKWHLAAACLSRITSGRLELALVCDLDPHHTQAPEFASLVTAPLRLTPQLRDCQIRLCKIPDPRLQQTARDGVLQACRIAPPPYDSPKPLTGTLWATLTSLPRELRLRILEYTDLIVPNREVTWSRQDQCYVTSVRDLFNDKDLRPFFRCWDISETWDFVGCFCRRRHASFSLRCKCWAPPGPRLFLICRTLCRDAQLTFFSGNRFIVHDYKDHPCWAVPFLGEDPQEGFEGSDGSQGPGQSEEGPERPEQPDGSEGPAPRNAYPSDRFAASQFLREVAPVHCLAHLRFLELVFPPYLAQTWPRGEHRVMQDWHVTVDWLQDKINAPGLTIRLVAAEVSCDSPIVYRNIIPRSDGDTIGKAHMKLALSLKPLADNGLASFYAHLPYPWEFTVGPQTRIARSSRVRELKREIKERVERYVLGNRYEGLYANGREEPHLSFWHWSYYGMQ</sequence>
<dbReference type="Proteomes" id="UP001302745">
    <property type="component" value="Unassembled WGS sequence"/>
</dbReference>
<proteinExistence type="predicted"/>
<gene>
    <name evidence="2" type="ORF">C8A00DRAFT_44336</name>
</gene>